<organism evidence="12 13">
    <name type="scientific">Thomasclavelia spiroformis</name>
    <dbReference type="NCBI Taxonomy" id="29348"/>
    <lineage>
        <taxon>Bacteria</taxon>
        <taxon>Bacillati</taxon>
        <taxon>Bacillota</taxon>
        <taxon>Erysipelotrichia</taxon>
        <taxon>Erysipelotrichales</taxon>
        <taxon>Coprobacillaceae</taxon>
        <taxon>Thomasclavelia</taxon>
    </lineage>
</organism>
<evidence type="ECO:0000313" key="11">
    <source>
        <dbReference type="EMBL" id="HJF41415.1"/>
    </source>
</evidence>
<evidence type="ECO:0000256" key="7">
    <source>
        <dbReference type="ARBA" id="ARBA00023277"/>
    </source>
</evidence>
<dbReference type="InterPro" id="IPR003385">
    <property type="entry name" value="Glyco_hydro_77"/>
</dbReference>
<evidence type="ECO:0000256" key="10">
    <source>
        <dbReference type="RuleBase" id="RU361207"/>
    </source>
</evidence>
<keyword evidence="5 10" id="KW-0328">Glycosyltransferase</keyword>
<dbReference type="SUPFAM" id="SSF51445">
    <property type="entry name" value="(Trans)glycosidases"/>
    <property type="match status" value="1"/>
</dbReference>
<evidence type="ECO:0000256" key="8">
    <source>
        <dbReference type="ARBA" id="ARBA00031423"/>
    </source>
</evidence>
<protein>
    <recommendedName>
        <fullName evidence="4 10">4-alpha-glucanotransferase</fullName>
        <ecNumber evidence="3 10">2.4.1.25</ecNumber>
    </recommendedName>
    <alternativeName>
        <fullName evidence="8 10">Amylomaltase</fullName>
    </alternativeName>
    <alternativeName>
        <fullName evidence="9 10">Disproportionating enzyme</fullName>
    </alternativeName>
</protein>
<dbReference type="PANTHER" id="PTHR32438">
    <property type="entry name" value="4-ALPHA-GLUCANOTRANSFERASE DPE1, CHLOROPLASTIC/AMYLOPLASTIC"/>
    <property type="match status" value="1"/>
</dbReference>
<dbReference type="GO" id="GO:0004134">
    <property type="term" value="F:4-alpha-glucanotransferase activity"/>
    <property type="evidence" value="ECO:0007669"/>
    <property type="project" value="UniProtKB-EC"/>
</dbReference>
<gene>
    <name evidence="11" type="primary">malQ</name>
    <name evidence="12" type="ORF">B5E91_04425</name>
    <name evidence="11" type="ORF">K8V91_10875</name>
</gene>
<evidence type="ECO:0000256" key="3">
    <source>
        <dbReference type="ARBA" id="ARBA00012560"/>
    </source>
</evidence>
<accession>A0A1Y4QK70</accession>
<dbReference type="EMBL" id="DYWV01000371">
    <property type="protein sequence ID" value="HJF41415.1"/>
    <property type="molecule type" value="Genomic_DNA"/>
</dbReference>
<evidence type="ECO:0000256" key="1">
    <source>
        <dbReference type="ARBA" id="ARBA00000439"/>
    </source>
</evidence>
<evidence type="ECO:0000256" key="6">
    <source>
        <dbReference type="ARBA" id="ARBA00022679"/>
    </source>
</evidence>
<keyword evidence="6 10" id="KW-0808">Transferase</keyword>
<name>A0A1Y4QK70_9FIRM</name>
<dbReference type="GO" id="GO:0005975">
    <property type="term" value="P:carbohydrate metabolic process"/>
    <property type="evidence" value="ECO:0007669"/>
    <property type="project" value="InterPro"/>
</dbReference>
<dbReference type="Proteomes" id="UP000749320">
    <property type="component" value="Unassembled WGS sequence"/>
</dbReference>
<dbReference type="InterPro" id="IPR017853">
    <property type="entry name" value="GH"/>
</dbReference>
<reference evidence="12" key="2">
    <citation type="journal article" date="2018" name="BMC Genomics">
        <title>Whole genome sequencing and function prediction of 133 gut anaerobes isolated from chicken caecum in pure cultures.</title>
        <authorList>
            <person name="Medvecky M."/>
            <person name="Cejkova D."/>
            <person name="Polansky O."/>
            <person name="Karasova D."/>
            <person name="Kubasova T."/>
            <person name="Cizek A."/>
            <person name="Rychlik I."/>
        </authorList>
    </citation>
    <scope>NUCLEOTIDE SEQUENCE</scope>
    <source>
        <strain evidence="12">An149</strain>
    </source>
</reference>
<evidence type="ECO:0000256" key="4">
    <source>
        <dbReference type="ARBA" id="ARBA00020295"/>
    </source>
</evidence>
<dbReference type="EMBL" id="NFLB01000004">
    <property type="protein sequence ID" value="OUQ05664.1"/>
    <property type="molecule type" value="Genomic_DNA"/>
</dbReference>
<reference evidence="11" key="3">
    <citation type="journal article" date="2021" name="PeerJ">
        <title>Extensive microbial diversity within the chicken gut microbiome revealed by metagenomics and culture.</title>
        <authorList>
            <person name="Gilroy R."/>
            <person name="Ravi A."/>
            <person name="Getino M."/>
            <person name="Pursley I."/>
            <person name="Horton D.L."/>
            <person name="Alikhan N.F."/>
            <person name="Baker D."/>
            <person name="Gharbi K."/>
            <person name="Hall N."/>
            <person name="Watson M."/>
            <person name="Adriaenssens E.M."/>
            <person name="Foster-Nyarko E."/>
            <person name="Jarju S."/>
            <person name="Secka A."/>
            <person name="Antonio M."/>
            <person name="Oren A."/>
            <person name="Chaudhuri R.R."/>
            <person name="La Ragione R."/>
            <person name="Hildebrand F."/>
            <person name="Pallen M.J."/>
        </authorList>
    </citation>
    <scope>NUCLEOTIDE SEQUENCE</scope>
    <source>
        <strain evidence="11">CHK193-16274</strain>
    </source>
</reference>
<comment type="caution">
    <text evidence="12">The sequence shown here is derived from an EMBL/GenBank/DDBJ whole genome shotgun (WGS) entry which is preliminary data.</text>
</comment>
<dbReference type="EC" id="2.4.1.25" evidence="3 10"/>
<reference evidence="13" key="1">
    <citation type="submission" date="2017-04" db="EMBL/GenBank/DDBJ databases">
        <title>Function of individual gut microbiota members based on whole genome sequencing of pure cultures obtained from chicken caecum.</title>
        <authorList>
            <person name="Medvecky M."/>
            <person name="Cejkova D."/>
            <person name="Polansky O."/>
            <person name="Karasova D."/>
            <person name="Kubasova T."/>
            <person name="Cizek A."/>
            <person name="Rychlik I."/>
        </authorList>
    </citation>
    <scope>NUCLEOTIDE SEQUENCE [LARGE SCALE GENOMIC DNA]</scope>
    <source>
        <strain evidence="13">An149</strain>
    </source>
</reference>
<dbReference type="Pfam" id="PF02446">
    <property type="entry name" value="Glyco_hydro_77"/>
    <property type="match status" value="1"/>
</dbReference>
<dbReference type="Gene3D" id="3.20.20.80">
    <property type="entry name" value="Glycosidases"/>
    <property type="match status" value="1"/>
</dbReference>
<dbReference type="Proteomes" id="UP000196258">
    <property type="component" value="Unassembled WGS sequence"/>
</dbReference>
<dbReference type="NCBIfam" id="TIGR00217">
    <property type="entry name" value="malQ"/>
    <property type="match status" value="1"/>
</dbReference>
<comment type="similarity">
    <text evidence="2 10">Belongs to the disproportionating enzyme family.</text>
</comment>
<evidence type="ECO:0000256" key="2">
    <source>
        <dbReference type="ARBA" id="ARBA00005684"/>
    </source>
</evidence>
<dbReference type="PANTHER" id="PTHR32438:SF5">
    <property type="entry name" value="4-ALPHA-GLUCANOTRANSFERASE DPE1, CHLOROPLASTIC_AMYLOPLASTIC"/>
    <property type="match status" value="1"/>
</dbReference>
<sequence length="475" mass="56124">MKAGVLFPLSSFPSDFGIGDFGKNAYQTIDLLKQNGADYLQILPFHPSYQANSPYRAISTYAGDEIYIDLNQLVDMNLLNDVEPYLSDSSVVYYDKVREFKHKYLLKAYKNFKENDEYQEFLKMSPWVLNYAIFCTFASINGTFDWASWKDEYKYYPKYYQVNLEQYQDEIGYYQFVQYIFYKQWFALKKYANEKGIKIIGDMPFYVDHGSVEVWIDNCSFLLDEDGYPTDVAGVPPDYFSETGQYWGNPIYDWDYLKEHDFDFWVNRIGWASKIFDITRIDHFRAFDSYWDIPSNFTTAANGYWRYAPGYELFDCLYDKLGDIELVAEDLGYLRKEVVELKDHYGLKGMKVFQFMSIDELEELSECFFYPGTHDNETLKGWIEGLDDYQVESYRSYFKSDLPLNQAIISYCLHSDASDVIIPIWDLLEVNNDQRFNVPGEVNDINWTYRVPEIDLVKKGLALFFKLRKEGQDEF</sequence>
<evidence type="ECO:0000313" key="13">
    <source>
        <dbReference type="Proteomes" id="UP000196258"/>
    </source>
</evidence>
<evidence type="ECO:0000313" key="12">
    <source>
        <dbReference type="EMBL" id="OUQ05664.1"/>
    </source>
</evidence>
<evidence type="ECO:0000256" key="5">
    <source>
        <dbReference type="ARBA" id="ARBA00022676"/>
    </source>
</evidence>
<keyword evidence="7 10" id="KW-0119">Carbohydrate metabolism</keyword>
<dbReference type="AlphaFoldDB" id="A0A1Y4QK70"/>
<proteinExistence type="inferred from homology"/>
<comment type="catalytic activity">
    <reaction evidence="1 10">
        <text>Transfers a segment of a (1-&gt;4)-alpha-D-glucan to a new position in an acceptor, which may be glucose or a (1-&gt;4)-alpha-D-glucan.</text>
        <dbReference type="EC" id="2.4.1.25"/>
    </reaction>
</comment>
<dbReference type="RefSeq" id="WP_087255487.1">
    <property type="nucleotide sequence ID" value="NZ_CAJFOD010000092.1"/>
</dbReference>
<reference evidence="11" key="4">
    <citation type="submission" date="2021-09" db="EMBL/GenBank/DDBJ databases">
        <authorList>
            <person name="Gilroy R."/>
        </authorList>
    </citation>
    <scope>NUCLEOTIDE SEQUENCE</scope>
    <source>
        <strain evidence="11">CHK193-16274</strain>
    </source>
</reference>
<evidence type="ECO:0000256" key="9">
    <source>
        <dbReference type="ARBA" id="ARBA00031501"/>
    </source>
</evidence>